<proteinExistence type="predicted"/>
<sequence length="652" mass="72884">MQGVIRVTFAVVCGLTFALPSIAADRTIHYNVNLDVDPDARAIEIENRITVNGTDRLILRFADWLDVDRVTVDGTSVELDRQSGGGVISLPGRDRQIVFLTLSGDIPETIPAGPDGATLFGSSGWFPITQAEDLSYELQVTVPRPYRAVSSGRLSEETETASSTSVTFISDMALEPPSVFIGPYALAERVSSDVRLRTYFHKDIQDFSDQYLQKSEAYLNRFSSEIGPYPYQDFHVVSSPLPVGYGFVNLAYVGRMIVPLPFMQGRSLAHEVLHNWWGNGVFVDYREGNWAEGLTTYMADYALEADKGPEAARQMRLDWLRDFAALPPERDMPVKAFRSKRHDASQIVGYNKAAFVFHMLKGEIGDEKFTESLKHFWAEHKFSYADWSDLRHAFETVTGRDLGWFFEQWLESKGAPEIQLSMADVHRGSNGYVSEFTIRQTGSVYSLNIPIVIQTRDRLVSEHVRLSEREQTFRIQSETKPLRLNVDPSFDVFRRLLPGESPAILRDVTLAPAVDVLLLSEQSPFVDASQRLLARLLGDDTVTTHISRNGQIEKATVVLGPSEVIEEFATANGLEGLPQNDTGNTAAAWVTRLEDDLPVMLISARDGDALSALVRSLPHYGRQSYVTYAGNKAIERGIWPVESSPLEFVFPD</sequence>
<dbReference type="Proteomes" id="UP001209803">
    <property type="component" value="Chromosome"/>
</dbReference>
<evidence type="ECO:0000259" key="2">
    <source>
        <dbReference type="Pfam" id="PF01433"/>
    </source>
</evidence>
<keyword evidence="3" id="KW-0645">Protease</keyword>
<dbReference type="Gene3D" id="1.10.390.10">
    <property type="entry name" value="Neutral Protease Domain 2"/>
    <property type="match status" value="1"/>
</dbReference>
<organism evidence="3 4">
    <name type="scientific">Roseibium porphyridii</name>
    <dbReference type="NCBI Taxonomy" id="2866279"/>
    <lineage>
        <taxon>Bacteria</taxon>
        <taxon>Pseudomonadati</taxon>
        <taxon>Pseudomonadota</taxon>
        <taxon>Alphaproteobacteria</taxon>
        <taxon>Hyphomicrobiales</taxon>
        <taxon>Stappiaceae</taxon>
        <taxon>Roseibium</taxon>
    </lineage>
</organism>
<name>A0ABY8F8Y6_9HYPH</name>
<dbReference type="PANTHER" id="PTHR45726:SF3">
    <property type="entry name" value="LEUKOTRIENE A-4 HYDROLASE"/>
    <property type="match status" value="1"/>
</dbReference>
<protein>
    <submittedName>
        <fullName evidence="3">M1 family aminopeptidase</fullName>
    </submittedName>
</protein>
<feature type="signal peptide" evidence="1">
    <location>
        <begin position="1"/>
        <end position="23"/>
    </location>
</feature>
<dbReference type="Pfam" id="PF01433">
    <property type="entry name" value="Peptidase_M1"/>
    <property type="match status" value="1"/>
</dbReference>
<evidence type="ECO:0000313" key="3">
    <source>
        <dbReference type="EMBL" id="WFE90632.1"/>
    </source>
</evidence>
<dbReference type="RefSeq" id="WP_265682666.1">
    <property type="nucleotide sequence ID" value="NZ_CP120863.1"/>
</dbReference>
<dbReference type="GO" id="GO:0004177">
    <property type="term" value="F:aminopeptidase activity"/>
    <property type="evidence" value="ECO:0007669"/>
    <property type="project" value="UniProtKB-KW"/>
</dbReference>
<reference evidence="3 4" key="1">
    <citation type="submission" date="2023-03" db="EMBL/GenBank/DDBJ databases">
        <title>Roseibium porphyridii sp. nov. and Roseibium rhodosorbium sp. nov. isolated from marine algae, Porphyridium cruentum and Rhodosorus marinus, respectively.</title>
        <authorList>
            <person name="Lee M.W."/>
            <person name="Choi B.J."/>
            <person name="Lee J.K."/>
            <person name="Choi D.G."/>
            <person name="Baek J.H."/>
            <person name="Bayburt H."/>
            <person name="Kim J.M."/>
            <person name="Han D.M."/>
            <person name="Kim K.H."/>
            <person name="Jeon C.O."/>
        </authorList>
    </citation>
    <scope>NUCLEOTIDE SEQUENCE [LARGE SCALE GENOMIC DNA]</scope>
    <source>
        <strain evidence="3 4">KMA01</strain>
    </source>
</reference>
<dbReference type="InterPro" id="IPR014782">
    <property type="entry name" value="Peptidase_M1_dom"/>
</dbReference>
<keyword evidence="3" id="KW-0378">Hydrolase</keyword>
<evidence type="ECO:0000313" key="4">
    <source>
        <dbReference type="Proteomes" id="UP001209803"/>
    </source>
</evidence>
<dbReference type="SUPFAM" id="SSF63737">
    <property type="entry name" value="Leukotriene A4 hydrolase N-terminal domain"/>
    <property type="match status" value="1"/>
</dbReference>
<dbReference type="PANTHER" id="PTHR45726">
    <property type="entry name" value="LEUKOTRIENE A-4 HYDROLASE"/>
    <property type="match status" value="1"/>
</dbReference>
<feature type="domain" description="Peptidase M1 membrane alanine aminopeptidase" evidence="2">
    <location>
        <begin position="268"/>
        <end position="409"/>
    </location>
</feature>
<dbReference type="InterPro" id="IPR034015">
    <property type="entry name" value="M1_LTA4H"/>
</dbReference>
<dbReference type="InterPro" id="IPR027268">
    <property type="entry name" value="Peptidase_M4/M1_CTD_sf"/>
</dbReference>
<keyword evidence="3" id="KW-0031">Aminopeptidase</keyword>
<evidence type="ECO:0000256" key="1">
    <source>
        <dbReference type="SAM" id="SignalP"/>
    </source>
</evidence>
<dbReference type="InterPro" id="IPR042097">
    <property type="entry name" value="Aminopeptidase_N-like_N_sf"/>
</dbReference>
<keyword evidence="1" id="KW-0732">Signal</keyword>
<dbReference type="EMBL" id="CP120863">
    <property type="protein sequence ID" value="WFE90632.1"/>
    <property type="molecule type" value="Genomic_DNA"/>
</dbReference>
<feature type="chain" id="PRO_5047155718" evidence="1">
    <location>
        <begin position="24"/>
        <end position="652"/>
    </location>
</feature>
<accession>A0ABY8F8Y6</accession>
<keyword evidence="4" id="KW-1185">Reference proteome</keyword>
<gene>
    <name evidence="3" type="ORF">K1718_04605</name>
</gene>
<dbReference type="SUPFAM" id="SSF55486">
    <property type="entry name" value="Metalloproteases ('zincins'), catalytic domain"/>
    <property type="match status" value="1"/>
</dbReference>